<sequence>MALPASHPPKQEKSVVRSVAEQQAKKAASKVGRKILKKAGKVAAKVIKQVALKLVQLTGKLLVSILGGLGVPFLVIIGIILVLALVIMGVSAYSETTGDENIQPHKLSKEVYEYIQKKVDGSVDLNDPLQMAYKVPPAIIAATIQFEMMNGKGDDYKKTVDKMVEALKPEFNYQTFEEWTETKVKTCEYNQCITTSSKKKHKVSKLTDVTAWNGEQTITYKGKVSTWKKSTKETNTKETPSEKDSNTPTSMVTTSTRTKKYSKESETFDIDFTKLDTFLTSIGAEEADKKMVEFMYQFSTKLPLGFADWLDNGSGGAGFSMGNYGFDGTVIPGAGVPPQYMPIYRAAEKRFGVDWYTLAAEHYVETTFSTDHMMVSPVGAEGHFQFMPATWVGWSYDVGGGLVSKSLDITSLKVIKKGNGYGVDGNGDGKADPWNLEDSIFSAANYLSKNGYKKNPRKAIWHYNHEDWYINKILKYSQIFKDGATYVANPGSDIPLATKGSFMRPATGTVTSGFGGRWGKLHAGVDIGLGGRSNVPIVAVADGKVVRSYLSSSYGNCVIIQHNINNTQYQSLYAHMSTRFVSVNQKVKKGTQIGIMGNTGHTTGPHLHFEIHKPAWNFSKSNAINPVLVIPF</sequence>
<keyword evidence="2" id="KW-1133">Transmembrane helix</keyword>
<dbReference type="SUPFAM" id="SSF53955">
    <property type="entry name" value="Lysozyme-like"/>
    <property type="match status" value="1"/>
</dbReference>
<evidence type="ECO:0000259" key="4">
    <source>
        <dbReference type="Pfam" id="PF13406"/>
    </source>
</evidence>
<feature type="compositionally biased region" description="Basic and acidic residues" evidence="1">
    <location>
        <begin position="230"/>
        <end position="245"/>
    </location>
</feature>
<protein>
    <submittedName>
        <fullName evidence="5">Peptidoglycan DD-metalloendopeptidase family protein</fullName>
    </submittedName>
</protein>
<dbReference type="AlphaFoldDB" id="A0A9X1XH00"/>
<dbReference type="Pfam" id="PF13406">
    <property type="entry name" value="SLT_2"/>
    <property type="match status" value="1"/>
</dbReference>
<gene>
    <name evidence="5" type="ORF">LCY76_23410</name>
</gene>
<dbReference type="CDD" id="cd13399">
    <property type="entry name" value="Slt35-like"/>
    <property type="match status" value="1"/>
</dbReference>
<dbReference type="InterPro" id="IPR023346">
    <property type="entry name" value="Lysozyme-like_dom_sf"/>
</dbReference>
<comment type="caution">
    <text evidence="5">The sequence shown here is derived from an EMBL/GenBank/DDBJ whole genome shotgun (WGS) entry which is preliminary data.</text>
</comment>
<dbReference type="CDD" id="cd12797">
    <property type="entry name" value="M23_peptidase"/>
    <property type="match status" value="1"/>
</dbReference>
<proteinExistence type="predicted"/>
<evidence type="ECO:0000313" key="6">
    <source>
        <dbReference type="Proteomes" id="UP001139011"/>
    </source>
</evidence>
<dbReference type="Gene3D" id="1.10.530.10">
    <property type="match status" value="1"/>
</dbReference>
<feature type="domain" description="M23ase beta-sheet core" evidence="3">
    <location>
        <begin position="521"/>
        <end position="625"/>
    </location>
</feature>
<organism evidence="5 6">
    <name type="scientific">Fictibacillus marinisediminis</name>
    <dbReference type="NCBI Taxonomy" id="2878389"/>
    <lineage>
        <taxon>Bacteria</taxon>
        <taxon>Bacillati</taxon>
        <taxon>Bacillota</taxon>
        <taxon>Bacilli</taxon>
        <taxon>Bacillales</taxon>
        <taxon>Fictibacillaceae</taxon>
        <taxon>Fictibacillus</taxon>
    </lineage>
</organism>
<dbReference type="Gene3D" id="2.70.70.10">
    <property type="entry name" value="Glucose Permease (Domain IIA)"/>
    <property type="match status" value="1"/>
</dbReference>
<feature type="domain" description="Transglycosylase SLT" evidence="4">
    <location>
        <begin position="421"/>
        <end position="455"/>
    </location>
</feature>
<feature type="region of interest" description="Disordered" evidence="1">
    <location>
        <begin position="229"/>
        <end position="258"/>
    </location>
</feature>
<accession>A0A9X1XH00</accession>
<dbReference type="PANTHER" id="PTHR21666">
    <property type="entry name" value="PEPTIDASE-RELATED"/>
    <property type="match status" value="1"/>
</dbReference>
<dbReference type="EMBL" id="JAIWJX010000004">
    <property type="protein sequence ID" value="MCK6259523.1"/>
    <property type="molecule type" value="Genomic_DNA"/>
</dbReference>
<evidence type="ECO:0000256" key="1">
    <source>
        <dbReference type="SAM" id="MobiDB-lite"/>
    </source>
</evidence>
<dbReference type="InterPro" id="IPR031304">
    <property type="entry name" value="SLT_2"/>
</dbReference>
<dbReference type="InterPro" id="IPR011055">
    <property type="entry name" value="Dup_hybrid_motif"/>
</dbReference>
<feature type="transmembrane region" description="Helical" evidence="2">
    <location>
        <begin position="61"/>
        <end position="93"/>
    </location>
</feature>
<reference evidence="5" key="1">
    <citation type="submission" date="2021-09" db="EMBL/GenBank/DDBJ databases">
        <title>Genome analysis of Fictibacillus sp. KIGAM418 isolated from marine sediment.</title>
        <authorList>
            <person name="Seo M.-J."/>
            <person name="Cho E.-S."/>
            <person name="Hwang C.Y."/>
        </authorList>
    </citation>
    <scope>NUCLEOTIDE SEQUENCE</scope>
    <source>
        <strain evidence="5">KIGAM418</strain>
    </source>
</reference>
<dbReference type="Pfam" id="PF01551">
    <property type="entry name" value="Peptidase_M23"/>
    <property type="match status" value="1"/>
</dbReference>
<dbReference type="Proteomes" id="UP001139011">
    <property type="component" value="Unassembled WGS sequence"/>
</dbReference>
<keyword evidence="2" id="KW-0812">Transmembrane</keyword>
<dbReference type="InterPro" id="IPR016047">
    <property type="entry name" value="M23ase_b-sheet_dom"/>
</dbReference>
<dbReference type="GO" id="GO:0004222">
    <property type="term" value="F:metalloendopeptidase activity"/>
    <property type="evidence" value="ECO:0007669"/>
    <property type="project" value="TreeGrafter"/>
</dbReference>
<dbReference type="SUPFAM" id="SSF51261">
    <property type="entry name" value="Duplicated hybrid motif"/>
    <property type="match status" value="1"/>
</dbReference>
<feature type="compositionally biased region" description="Low complexity" evidence="1">
    <location>
        <begin position="246"/>
        <end position="256"/>
    </location>
</feature>
<name>A0A9X1XH00_9BACL</name>
<keyword evidence="6" id="KW-1185">Reference proteome</keyword>
<dbReference type="InterPro" id="IPR050570">
    <property type="entry name" value="Cell_wall_metabolism_enzyme"/>
</dbReference>
<evidence type="ECO:0000256" key="2">
    <source>
        <dbReference type="SAM" id="Phobius"/>
    </source>
</evidence>
<keyword evidence="2" id="KW-0472">Membrane</keyword>
<evidence type="ECO:0000313" key="5">
    <source>
        <dbReference type="EMBL" id="MCK6259523.1"/>
    </source>
</evidence>
<dbReference type="RefSeq" id="WP_248254888.1">
    <property type="nucleotide sequence ID" value="NZ_JAIWJX010000004.1"/>
</dbReference>
<evidence type="ECO:0000259" key="3">
    <source>
        <dbReference type="Pfam" id="PF01551"/>
    </source>
</evidence>
<dbReference type="PANTHER" id="PTHR21666:SF270">
    <property type="entry name" value="MUREIN HYDROLASE ACTIVATOR ENVC"/>
    <property type="match status" value="1"/>
</dbReference>